<dbReference type="GO" id="GO:0006423">
    <property type="term" value="P:cysteinyl-tRNA aminoacylation"/>
    <property type="evidence" value="ECO:0007669"/>
    <property type="project" value="UniProtKB-UniRule"/>
</dbReference>
<dbReference type="SUPFAM" id="SSF47323">
    <property type="entry name" value="Anticodon-binding domain of a subclass of class I aminoacyl-tRNA synthetases"/>
    <property type="match status" value="1"/>
</dbReference>
<organism evidence="15 16">
    <name type="scientific">Iodidimonas nitroreducens</name>
    <dbReference type="NCBI Taxonomy" id="1236968"/>
    <lineage>
        <taxon>Bacteria</taxon>
        <taxon>Pseudomonadati</taxon>
        <taxon>Pseudomonadota</taxon>
        <taxon>Alphaproteobacteria</taxon>
        <taxon>Iodidimonadales</taxon>
        <taxon>Iodidimonadaceae</taxon>
        <taxon>Iodidimonas</taxon>
    </lineage>
</organism>
<evidence type="ECO:0000256" key="7">
    <source>
        <dbReference type="ARBA" id="ARBA00022741"/>
    </source>
</evidence>
<evidence type="ECO:0000313" key="15">
    <source>
        <dbReference type="EMBL" id="GER04881.1"/>
    </source>
</evidence>
<dbReference type="PRINTS" id="PR00983">
    <property type="entry name" value="TRNASYNTHCYS"/>
</dbReference>
<feature type="binding site" evidence="13">
    <location>
        <position position="271"/>
    </location>
    <ligand>
        <name>ATP</name>
        <dbReference type="ChEBI" id="CHEBI:30616"/>
    </ligand>
</feature>
<dbReference type="InterPro" id="IPR015273">
    <property type="entry name" value="Cys-tRNA-synt_Ia_DALR"/>
</dbReference>
<reference evidence="15 16" key="1">
    <citation type="submission" date="2019-09" db="EMBL/GenBank/DDBJ databases">
        <title>NBRP : Genome information of microbial organism related human and environment.</title>
        <authorList>
            <person name="Hattori M."/>
            <person name="Oshima K."/>
            <person name="Inaba H."/>
            <person name="Suda W."/>
            <person name="Sakamoto M."/>
            <person name="Iino T."/>
            <person name="Kitahara M."/>
            <person name="Oshida Y."/>
            <person name="Iida T."/>
            <person name="Kudo T."/>
            <person name="Itoh T."/>
            <person name="Ohkuma M."/>
        </authorList>
    </citation>
    <scope>NUCLEOTIDE SEQUENCE [LARGE SCALE GENOMIC DNA]</scope>
    <source>
        <strain evidence="15 16">Q-1</strain>
    </source>
</reference>
<dbReference type="Pfam" id="PF01406">
    <property type="entry name" value="tRNA-synt_1e"/>
    <property type="match status" value="1"/>
</dbReference>
<evidence type="ECO:0000256" key="6">
    <source>
        <dbReference type="ARBA" id="ARBA00022723"/>
    </source>
</evidence>
<sequence>MSLVLTNSMSGRKETFKPIDAANVRMYVCGPTVYDHAHIGNARPPVVFDLLYRLLGHLYGAAHVTYARNITDIDDKIIARAQESGRDIADITDHYTRIYREDMAQLNILPPDIEPLATDHIEPMIAMIKALIEKQVAYAAEGHVLFHVPAMPDYGKLSHRPRDEMVAGARVEVAPYKKDPADFILWKPSSPNQPGWDSPWGRGRPGWHLECSAMIKAHLGTEIDLHGGGQDLIFPHHENEMAQSECAHDHPFVRTWVHNGYVLANGEKMSKSLGNFHTVHDLLADFPGEAIRLTLMSAHYRQPLDFTKDGIAENRRRLDRWYRLIGGVEAAKSLPQTVITALEDDLNSPKAIAALEALAKPETADQLLAGAQFMGLLLEAPDVWFKAERSGGLDQQAVEALIVERRAARQARDFARADAVRDQLDAAGIRLLDRPDGTTDWERIGHD</sequence>
<evidence type="ECO:0000256" key="2">
    <source>
        <dbReference type="ARBA" id="ARBA00005594"/>
    </source>
</evidence>
<feature type="binding site" evidence="13">
    <location>
        <position position="29"/>
    </location>
    <ligand>
        <name>Zn(2+)</name>
        <dbReference type="ChEBI" id="CHEBI:29105"/>
    </ligand>
</feature>
<keyword evidence="8 13" id="KW-0862">Zinc</keyword>
<dbReference type="GO" id="GO:0005829">
    <property type="term" value="C:cytosol"/>
    <property type="evidence" value="ECO:0007669"/>
    <property type="project" value="TreeGrafter"/>
</dbReference>
<evidence type="ECO:0000256" key="11">
    <source>
        <dbReference type="ARBA" id="ARBA00023146"/>
    </source>
</evidence>
<protein>
    <recommendedName>
        <fullName evidence="13">Cysteine--tRNA ligase</fullName>
        <ecNumber evidence="13">6.1.1.16</ecNumber>
    </recommendedName>
    <alternativeName>
        <fullName evidence="13">Cysteinyl-tRNA synthetase</fullName>
        <shortName evidence="13">CysRS</shortName>
    </alternativeName>
</protein>
<evidence type="ECO:0000256" key="5">
    <source>
        <dbReference type="ARBA" id="ARBA00022598"/>
    </source>
</evidence>
<keyword evidence="10 13" id="KW-0648">Protein biosynthesis</keyword>
<dbReference type="Gene3D" id="3.40.50.620">
    <property type="entry name" value="HUPs"/>
    <property type="match status" value="1"/>
</dbReference>
<dbReference type="AlphaFoldDB" id="A0A5A7N963"/>
<dbReference type="Gene3D" id="1.20.120.1910">
    <property type="entry name" value="Cysteine-tRNA ligase, C-terminal anti-codon recognition domain"/>
    <property type="match status" value="1"/>
</dbReference>
<accession>A0A5A7N963</accession>
<dbReference type="EMBL" id="BKCN01000014">
    <property type="protein sequence ID" value="GER04881.1"/>
    <property type="molecule type" value="Genomic_DNA"/>
</dbReference>
<dbReference type="FunFam" id="3.40.50.620:FF:000068">
    <property type="entry name" value="Cysteine--tRNA ligase"/>
    <property type="match status" value="1"/>
</dbReference>
<dbReference type="PANTHER" id="PTHR10890">
    <property type="entry name" value="CYSTEINYL-TRNA SYNTHETASE"/>
    <property type="match status" value="1"/>
</dbReference>
<keyword evidence="16" id="KW-1185">Reference proteome</keyword>
<keyword evidence="6 13" id="KW-0479">Metal-binding</keyword>
<dbReference type="InterPro" id="IPR024909">
    <property type="entry name" value="Cys-tRNA/MSH_ligase"/>
</dbReference>
<comment type="subcellular location">
    <subcellularLocation>
        <location evidence="1 13">Cytoplasm</location>
    </subcellularLocation>
</comment>
<dbReference type="SUPFAM" id="SSF52374">
    <property type="entry name" value="Nucleotidylyl transferase"/>
    <property type="match status" value="1"/>
</dbReference>
<comment type="catalytic activity">
    <reaction evidence="12 13">
        <text>tRNA(Cys) + L-cysteine + ATP = L-cysteinyl-tRNA(Cys) + AMP + diphosphate</text>
        <dbReference type="Rhea" id="RHEA:17773"/>
        <dbReference type="Rhea" id="RHEA-COMP:9661"/>
        <dbReference type="Rhea" id="RHEA-COMP:9679"/>
        <dbReference type="ChEBI" id="CHEBI:30616"/>
        <dbReference type="ChEBI" id="CHEBI:33019"/>
        <dbReference type="ChEBI" id="CHEBI:35235"/>
        <dbReference type="ChEBI" id="CHEBI:78442"/>
        <dbReference type="ChEBI" id="CHEBI:78517"/>
        <dbReference type="ChEBI" id="CHEBI:456215"/>
        <dbReference type="EC" id="6.1.1.16"/>
    </reaction>
</comment>
<gene>
    <name evidence="13 15" type="primary">cysS</name>
    <name evidence="15" type="ORF">JCM17846_25630</name>
</gene>
<evidence type="ECO:0000256" key="8">
    <source>
        <dbReference type="ARBA" id="ARBA00022833"/>
    </source>
</evidence>
<dbReference type="SMART" id="SM00840">
    <property type="entry name" value="DALR_2"/>
    <property type="match status" value="1"/>
</dbReference>
<dbReference type="GO" id="GO:0008270">
    <property type="term" value="F:zinc ion binding"/>
    <property type="evidence" value="ECO:0007669"/>
    <property type="project" value="UniProtKB-UniRule"/>
</dbReference>
<dbReference type="EC" id="6.1.1.16" evidence="13"/>
<evidence type="ECO:0000256" key="9">
    <source>
        <dbReference type="ARBA" id="ARBA00022840"/>
    </source>
</evidence>
<dbReference type="HAMAP" id="MF_00041">
    <property type="entry name" value="Cys_tRNA_synth"/>
    <property type="match status" value="1"/>
</dbReference>
<feature type="binding site" evidence="13">
    <location>
        <position position="240"/>
    </location>
    <ligand>
        <name>Zn(2+)</name>
        <dbReference type="ChEBI" id="CHEBI:29105"/>
    </ligand>
</feature>
<comment type="similarity">
    <text evidence="2 13">Belongs to the class-I aminoacyl-tRNA synthetase family.</text>
</comment>
<evidence type="ECO:0000256" key="10">
    <source>
        <dbReference type="ARBA" id="ARBA00022917"/>
    </source>
</evidence>
<evidence type="ECO:0000256" key="13">
    <source>
        <dbReference type="HAMAP-Rule" id="MF_00041"/>
    </source>
</evidence>
<comment type="subunit">
    <text evidence="3 13">Monomer.</text>
</comment>
<dbReference type="InterPro" id="IPR015803">
    <property type="entry name" value="Cys-tRNA-ligase"/>
</dbReference>
<dbReference type="PANTHER" id="PTHR10890:SF3">
    <property type="entry name" value="CYSTEINE--TRNA LIGASE, CYTOPLASMIC"/>
    <property type="match status" value="1"/>
</dbReference>
<evidence type="ECO:0000256" key="3">
    <source>
        <dbReference type="ARBA" id="ARBA00011245"/>
    </source>
</evidence>
<dbReference type="InterPro" id="IPR032678">
    <property type="entry name" value="tRNA-synt_1_cat_dom"/>
</dbReference>
<name>A0A5A7N963_9PROT</name>
<keyword evidence="5 13" id="KW-0436">Ligase</keyword>
<dbReference type="CDD" id="cd00672">
    <property type="entry name" value="CysRS_core"/>
    <property type="match status" value="1"/>
</dbReference>
<dbReference type="NCBIfam" id="TIGR00435">
    <property type="entry name" value="cysS"/>
    <property type="match status" value="1"/>
</dbReference>
<feature type="short sequence motif" description="'KMSKS' region" evidence="13">
    <location>
        <begin position="268"/>
        <end position="272"/>
    </location>
</feature>
<keyword evidence="4 13" id="KW-0963">Cytoplasm</keyword>
<evidence type="ECO:0000256" key="1">
    <source>
        <dbReference type="ARBA" id="ARBA00004496"/>
    </source>
</evidence>
<evidence type="ECO:0000256" key="12">
    <source>
        <dbReference type="ARBA" id="ARBA00047398"/>
    </source>
</evidence>
<comment type="cofactor">
    <cofactor evidence="13">
        <name>Zn(2+)</name>
        <dbReference type="ChEBI" id="CHEBI:29105"/>
    </cofactor>
    <text evidence="13">Binds 1 zinc ion per subunit.</text>
</comment>
<dbReference type="InterPro" id="IPR009080">
    <property type="entry name" value="tRNAsynth_Ia_anticodon-bd"/>
</dbReference>
<feature type="binding site" evidence="13">
    <location>
        <position position="211"/>
    </location>
    <ligand>
        <name>Zn(2+)</name>
        <dbReference type="ChEBI" id="CHEBI:29105"/>
    </ligand>
</feature>
<dbReference type="GO" id="GO:0004817">
    <property type="term" value="F:cysteine-tRNA ligase activity"/>
    <property type="evidence" value="ECO:0007669"/>
    <property type="project" value="UniProtKB-UniRule"/>
</dbReference>
<feature type="binding site" evidence="13">
    <location>
        <position position="236"/>
    </location>
    <ligand>
        <name>Zn(2+)</name>
        <dbReference type="ChEBI" id="CHEBI:29105"/>
    </ligand>
</feature>
<dbReference type="RefSeq" id="WP_042082874.1">
    <property type="nucleotide sequence ID" value="NZ_BKCN01000014.1"/>
</dbReference>
<keyword evidence="7 13" id="KW-0547">Nucleotide-binding</keyword>
<evidence type="ECO:0000256" key="4">
    <source>
        <dbReference type="ARBA" id="ARBA00022490"/>
    </source>
</evidence>
<dbReference type="GO" id="GO:0005524">
    <property type="term" value="F:ATP binding"/>
    <property type="evidence" value="ECO:0007669"/>
    <property type="project" value="UniProtKB-UniRule"/>
</dbReference>
<keyword evidence="11 13" id="KW-0030">Aminoacyl-tRNA synthetase</keyword>
<dbReference type="InterPro" id="IPR014729">
    <property type="entry name" value="Rossmann-like_a/b/a_fold"/>
</dbReference>
<keyword evidence="9 13" id="KW-0067">ATP-binding</keyword>
<proteinExistence type="inferred from homology"/>
<dbReference type="Proteomes" id="UP000324996">
    <property type="component" value="Unassembled WGS sequence"/>
</dbReference>
<evidence type="ECO:0000259" key="14">
    <source>
        <dbReference type="SMART" id="SM00840"/>
    </source>
</evidence>
<feature type="domain" description="Cysteinyl-tRNA synthetase class Ia DALR" evidence="14">
    <location>
        <begin position="337"/>
        <end position="385"/>
    </location>
</feature>
<feature type="short sequence motif" description="'HIGH' region" evidence="13">
    <location>
        <begin position="31"/>
        <end position="41"/>
    </location>
</feature>
<comment type="caution">
    <text evidence="15">The sequence shown here is derived from an EMBL/GenBank/DDBJ whole genome shotgun (WGS) entry which is preliminary data.</text>
</comment>
<evidence type="ECO:0000313" key="16">
    <source>
        <dbReference type="Proteomes" id="UP000324996"/>
    </source>
</evidence>